<dbReference type="PRINTS" id="PR00038">
    <property type="entry name" value="HTHLUXR"/>
</dbReference>
<evidence type="ECO:0000256" key="1">
    <source>
        <dbReference type="ARBA" id="ARBA00023015"/>
    </source>
</evidence>
<gene>
    <name evidence="5" type="ORF">I6U51_12655</name>
</gene>
<dbReference type="CDD" id="cd06170">
    <property type="entry name" value="LuxR_C_like"/>
    <property type="match status" value="1"/>
</dbReference>
<dbReference type="GO" id="GO:0006355">
    <property type="term" value="P:regulation of DNA-templated transcription"/>
    <property type="evidence" value="ECO:0007669"/>
    <property type="project" value="InterPro"/>
</dbReference>
<dbReference type="InterPro" id="IPR011990">
    <property type="entry name" value="TPR-like_helical_dom_sf"/>
</dbReference>
<sequence>MILNYKHIKAKFMIPKKKCKIIYREKLLNKLDKALNTKLTIISAPAGSGKTTSVISWISLRNLSDNTVWVSLDERDDNPEVFWSCFVSIIEELKNNGFKCDAINFDDQDVSIESIIEALLNGISLINKDLVFVMDDFHCIKNKDILLGIKHFIDSIPDNIHLIITSRTKPNINISKLRLDGEVTEIDRNELSFSLDETSEFLSNMGVQIPEEGIKILNERTEGWIAGLQIAVLSMHEKKDMMELVESFCGSNKYVQDYFCEEVFNNQSEETTEFLLNTCILDELTADLCNAVNCQKNSQQILEKIYEENLFIEKLDCDGKSFRYYRLFKEFLINKASGLNKDKIYEASNRAAEWYEGNELINNAINQYVKVENFQQVEKLVEEECIKKILSNDYFYVMYWLENMPQDIIIKNPRLCITYMYIHIYDDTNYNKYLELTEKMIESYGDEEYRNECLGTLSIVKGDKSLIGLEYIKSIKYYEDALGYLKNDVFWSAIINLKLGIAYFYSKDFSSEEKSFNQAALLSQSYQDNSLSLVINRAIIFTKFLRGQLIECENICSECLSNNVSDELKKPSLMAIFYIILALVYYEKNEIIKAEEYVLKGIKFAEKQGDFYTHYYTLCLGYYVYQGILMEKGSKGEVDKINEKIEELSQKYGDNKLLDRYHFHKLKDYFEIFKMERFMEYDKINLVEKRITIMDFRLTEEMVVFAKMLIFKGKFDDALMLLNKVLNSDKEQDNKYLSIRAHIYRAEIFCQKDQYENATKDLREALNIGYENGFVRGFLFKHLKMSKILLKTIKAMKFNKDYHRMGEYLNKILALYSTKENNELISKREKEVLMLIENGAKNSEIAQKLFISESTAKSHILNIFSKLGVRNRIQAVAKAKEIGII</sequence>
<dbReference type="Gene3D" id="3.40.50.300">
    <property type="entry name" value="P-loop containing nucleotide triphosphate hydrolases"/>
    <property type="match status" value="1"/>
</dbReference>
<evidence type="ECO:0000259" key="4">
    <source>
        <dbReference type="PROSITE" id="PS50043"/>
    </source>
</evidence>
<proteinExistence type="predicted"/>
<dbReference type="InterPro" id="IPR041617">
    <property type="entry name" value="TPR_MalT"/>
</dbReference>
<keyword evidence="6" id="KW-1185">Reference proteome</keyword>
<evidence type="ECO:0000313" key="6">
    <source>
        <dbReference type="Proteomes" id="UP000622687"/>
    </source>
</evidence>
<dbReference type="InterPro" id="IPR000792">
    <property type="entry name" value="Tscrpt_reg_LuxR_C"/>
</dbReference>
<dbReference type="SMART" id="SM00421">
    <property type="entry name" value="HTH_LUXR"/>
    <property type="match status" value="1"/>
</dbReference>
<dbReference type="InterPro" id="IPR059106">
    <property type="entry name" value="WHD_MalT"/>
</dbReference>
<keyword evidence="2" id="KW-0238">DNA-binding</keyword>
<dbReference type="SUPFAM" id="SSF52540">
    <property type="entry name" value="P-loop containing nucleoside triphosphate hydrolases"/>
    <property type="match status" value="1"/>
</dbReference>
<protein>
    <submittedName>
        <fullName evidence="5">LuxR family transcriptional regulator</fullName>
    </submittedName>
</protein>
<dbReference type="AlphaFoldDB" id="A0A934I021"/>
<dbReference type="PROSITE" id="PS50043">
    <property type="entry name" value="HTH_LUXR_2"/>
    <property type="match status" value="1"/>
</dbReference>
<dbReference type="PANTHER" id="PTHR43214:SF41">
    <property type="entry name" value="NITRATE_NITRITE RESPONSE REGULATOR PROTEIN NARP"/>
    <property type="match status" value="1"/>
</dbReference>
<feature type="domain" description="HTH luxR-type" evidence="4">
    <location>
        <begin position="818"/>
        <end position="883"/>
    </location>
</feature>
<keyword evidence="3" id="KW-0804">Transcription</keyword>
<dbReference type="Pfam" id="PF17874">
    <property type="entry name" value="TPR_MalT"/>
    <property type="match status" value="1"/>
</dbReference>
<dbReference type="Pfam" id="PF25873">
    <property type="entry name" value="WHD_MalT"/>
    <property type="match status" value="1"/>
</dbReference>
<dbReference type="Proteomes" id="UP000622687">
    <property type="component" value="Unassembled WGS sequence"/>
</dbReference>
<dbReference type="PANTHER" id="PTHR43214">
    <property type="entry name" value="TWO-COMPONENT RESPONSE REGULATOR"/>
    <property type="match status" value="1"/>
</dbReference>
<dbReference type="Gene3D" id="1.25.40.10">
    <property type="entry name" value="Tetratricopeptide repeat domain"/>
    <property type="match status" value="1"/>
</dbReference>
<dbReference type="SUPFAM" id="SSF46894">
    <property type="entry name" value="C-terminal effector domain of the bipartite response regulators"/>
    <property type="match status" value="1"/>
</dbReference>
<name>A0A934I021_9CLOT</name>
<dbReference type="SMART" id="SM00028">
    <property type="entry name" value="TPR"/>
    <property type="match status" value="4"/>
</dbReference>
<organism evidence="5 6">
    <name type="scientific">Clostridium aciditolerans</name>
    <dbReference type="NCBI Taxonomy" id="339861"/>
    <lineage>
        <taxon>Bacteria</taxon>
        <taxon>Bacillati</taxon>
        <taxon>Bacillota</taxon>
        <taxon>Clostridia</taxon>
        <taxon>Eubacteriales</taxon>
        <taxon>Clostridiaceae</taxon>
        <taxon>Clostridium</taxon>
    </lineage>
</organism>
<dbReference type="InterPro" id="IPR036388">
    <property type="entry name" value="WH-like_DNA-bd_sf"/>
</dbReference>
<evidence type="ECO:0000256" key="2">
    <source>
        <dbReference type="ARBA" id="ARBA00023125"/>
    </source>
</evidence>
<reference evidence="5" key="1">
    <citation type="submission" date="2020-12" db="EMBL/GenBank/DDBJ databases">
        <title>Clostridium thailandense sp. nov., a novel acetogenic bacterium isolated from peat land soil in Thailand.</title>
        <authorList>
            <person name="Chaikitkaew S."/>
            <person name="Birkeland N.K."/>
        </authorList>
    </citation>
    <scope>NUCLEOTIDE SEQUENCE</scope>
    <source>
        <strain evidence="5">DSM 17425</strain>
    </source>
</reference>
<dbReference type="Gene3D" id="1.10.10.10">
    <property type="entry name" value="Winged helix-like DNA-binding domain superfamily/Winged helix DNA-binding domain"/>
    <property type="match status" value="1"/>
</dbReference>
<dbReference type="GO" id="GO:0003677">
    <property type="term" value="F:DNA binding"/>
    <property type="evidence" value="ECO:0007669"/>
    <property type="project" value="UniProtKB-KW"/>
</dbReference>
<comment type="caution">
    <text evidence="5">The sequence shown here is derived from an EMBL/GenBank/DDBJ whole genome shotgun (WGS) entry which is preliminary data.</text>
</comment>
<dbReference type="InterPro" id="IPR027417">
    <property type="entry name" value="P-loop_NTPase"/>
</dbReference>
<dbReference type="InterPro" id="IPR019734">
    <property type="entry name" value="TPR_rpt"/>
</dbReference>
<dbReference type="SUPFAM" id="SSF48452">
    <property type="entry name" value="TPR-like"/>
    <property type="match status" value="1"/>
</dbReference>
<accession>A0A934I021</accession>
<dbReference type="EMBL" id="JAEEGB010000014">
    <property type="protein sequence ID" value="MBI6873550.1"/>
    <property type="molecule type" value="Genomic_DNA"/>
</dbReference>
<dbReference type="RefSeq" id="WP_211142976.1">
    <property type="nucleotide sequence ID" value="NZ_JAEEGB010000014.1"/>
</dbReference>
<evidence type="ECO:0000256" key="3">
    <source>
        <dbReference type="ARBA" id="ARBA00023163"/>
    </source>
</evidence>
<dbReference type="Pfam" id="PF00196">
    <property type="entry name" value="GerE"/>
    <property type="match status" value="1"/>
</dbReference>
<keyword evidence="1" id="KW-0805">Transcription regulation</keyword>
<evidence type="ECO:0000313" key="5">
    <source>
        <dbReference type="EMBL" id="MBI6873550.1"/>
    </source>
</evidence>
<dbReference type="InterPro" id="IPR039420">
    <property type="entry name" value="WalR-like"/>
</dbReference>
<dbReference type="InterPro" id="IPR016032">
    <property type="entry name" value="Sig_transdc_resp-reg_C-effctor"/>
</dbReference>